<evidence type="ECO:0000256" key="4">
    <source>
        <dbReference type="SAM" id="MobiDB-lite"/>
    </source>
</evidence>
<comment type="subcellular location">
    <subcellularLocation>
        <location evidence="1">Cell envelope</location>
    </subcellularLocation>
</comment>
<dbReference type="Pfam" id="PF13407">
    <property type="entry name" value="Peripla_BP_4"/>
    <property type="match status" value="2"/>
</dbReference>
<keyword evidence="8" id="KW-1185">Reference proteome</keyword>
<feature type="signal peptide" evidence="5">
    <location>
        <begin position="1"/>
        <end position="18"/>
    </location>
</feature>
<evidence type="ECO:0000259" key="6">
    <source>
        <dbReference type="Pfam" id="PF13407"/>
    </source>
</evidence>
<dbReference type="InterPro" id="IPR025997">
    <property type="entry name" value="SBP_2_dom"/>
</dbReference>
<dbReference type="PROSITE" id="PS51257">
    <property type="entry name" value="PROKAR_LIPOPROTEIN"/>
    <property type="match status" value="1"/>
</dbReference>
<dbReference type="SUPFAM" id="SSF53822">
    <property type="entry name" value="Periplasmic binding protein-like I"/>
    <property type="match status" value="1"/>
</dbReference>
<evidence type="ECO:0000256" key="5">
    <source>
        <dbReference type="SAM" id="SignalP"/>
    </source>
</evidence>
<dbReference type="Proteomes" id="UP000647235">
    <property type="component" value="Unassembled WGS sequence"/>
</dbReference>
<comment type="similarity">
    <text evidence="2">Belongs to the bacterial solute-binding protein 2 family.</text>
</comment>
<evidence type="ECO:0000313" key="8">
    <source>
        <dbReference type="Proteomes" id="UP000647235"/>
    </source>
</evidence>
<dbReference type="EMBL" id="JACOOY010000003">
    <property type="protein sequence ID" value="MBC5664302.1"/>
    <property type="molecule type" value="Genomic_DNA"/>
</dbReference>
<evidence type="ECO:0000256" key="1">
    <source>
        <dbReference type="ARBA" id="ARBA00004196"/>
    </source>
</evidence>
<reference evidence="7 8" key="1">
    <citation type="submission" date="2020-08" db="EMBL/GenBank/DDBJ databases">
        <title>Genome public.</title>
        <authorList>
            <person name="Liu C."/>
            <person name="Sun Q."/>
        </authorList>
    </citation>
    <scope>NUCLEOTIDE SEQUENCE [LARGE SCALE GENOMIC DNA]</scope>
    <source>
        <strain evidence="7 8">NSJ-36</strain>
    </source>
</reference>
<feature type="chain" id="PRO_5047523978" evidence="5">
    <location>
        <begin position="19"/>
        <end position="406"/>
    </location>
</feature>
<organism evidence="7 8">
    <name type="scientific">Dorea hominis</name>
    <dbReference type="NCBI Taxonomy" id="2763040"/>
    <lineage>
        <taxon>Bacteria</taxon>
        <taxon>Bacillati</taxon>
        <taxon>Bacillota</taxon>
        <taxon>Clostridia</taxon>
        <taxon>Lachnospirales</taxon>
        <taxon>Lachnospiraceae</taxon>
        <taxon>Dorea</taxon>
    </lineage>
</organism>
<dbReference type="Gene3D" id="3.40.50.2300">
    <property type="match status" value="2"/>
</dbReference>
<evidence type="ECO:0000256" key="2">
    <source>
        <dbReference type="ARBA" id="ARBA00007639"/>
    </source>
</evidence>
<dbReference type="PANTHER" id="PTHR46847:SF1">
    <property type="entry name" value="D-ALLOSE-BINDING PERIPLASMIC PROTEIN-RELATED"/>
    <property type="match status" value="1"/>
</dbReference>
<feature type="compositionally biased region" description="Basic and acidic residues" evidence="4">
    <location>
        <begin position="27"/>
        <end position="44"/>
    </location>
</feature>
<dbReference type="PANTHER" id="PTHR46847">
    <property type="entry name" value="D-ALLOSE-BINDING PERIPLASMIC PROTEIN-RELATED"/>
    <property type="match status" value="1"/>
</dbReference>
<accession>A0ABR7ETJ4</accession>
<evidence type="ECO:0000256" key="3">
    <source>
        <dbReference type="ARBA" id="ARBA00022729"/>
    </source>
</evidence>
<feature type="region of interest" description="Disordered" evidence="4">
    <location>
        <begin position="25"/>
        <end position="44"/>
    </location>
</feature>
<dbReference type="InterPro" id="IPR028082">
    <property type="entry name" value="Peripla_BP_I"/>
</dbReference>
<gene>
    <name evidence="7" type="ORF">H8S07_03240</name>
</gene>
<keyword evidence="3 5" id="KW-0732">Signal</keyword>
<comment type="caution">
    <text evidence="7">The sequence shown here is derived from an EMBL/GenBank/DDBJ whole genome shotgun (WGS) entry which is preliminary data.</text>
</comment>
<protein>
    <submittedName>
        <fullName evidence="7">Substrate-binding domain-containing protein</fullName>
    </submittedName>
</protein>
<proteinExistence type="inferred from homology"/>
<evidence type="ECO:0000313" key="7">
    <source>
        <dbReference type="EMBL" id="MBC5664302.1"/>
    </source>
</evidence>
<name>A0ABR7ETJ4_9FIRM</name>
<sequence length="406" mass="44218">MKNFKKIVALLISITLLAAGCGSQKSSSEEEKETTKKAENKKITKEESAQAKLDVVNPAAYNNAEGLKLEKGTYISIIGKASTGEYWSEVKKGVEKATDDINENLGYTGKDKVKITFNAPADADDVDQQVNLLDEELAREPAALAISIADEQSCKVQFDMAADNEIPIVAYDCGSDYQGLMATVSTDNTKSAKEAADKLAEAMSSKGKVLILAHDSKSMAAKERVAGFKAELKKKYPKMSVANVYYMDNIEKLQKNVAAEINTGTYARSTDGDARLRTGDEKINPTDITEDDIIDYYLQKHPDVCGCFATNATAVKTIVSGMDRTKKDNVMVVGYDADKEEIDMLKKGKVDGLVVQNPYAMGYASVIAAARSALSMGNESVVDTGYTWITKSNLNDNEVKKMLYNE</sequence>
<dbReference type="RefSeq" id="WP_186855409.1">
    <property type="nucleotide sequence ID" value="NZ_JACOOY010000003.1"/>
</dbReference>
<feature type="domain" description="Periplasmic binding protein" evidence="6">
    <location>
        <begin position="75"/>
        <end position="262"/>
    </location>
</feature>
<feature type="domain" description="Periplasmic binding protein" evidence="6">
    <location>
        <begin position="291"/>
        <end position="371"/>
    </location>
</feature>